<organism evidence="10 11">
    <name type="scientific">Tothia fuscella</name>
    <dbReference type="NCBI Taxonomy" id="1048955"/>
    <lineage>
        <taxon>Eukaryota</taxon>
        <taxon>Fungi</taxon>
        <taxon>Dikarya</taxon>
        <taxon>Ascomycota</taxon>
        <taxon>Pezizomycotina</taxon>
        <taxon>Dothideomycetes</taxon>
        <taxon>Pleosporomycetidae</taxon>
        <taxon>Venturiales</taxon>
        <taxon>Cylindrosympodiaceae</taxon>
        <taxon>Tothia</taxon>
    </lineage>
</organism>
<keyword evidence="3" id="KW-0805">Transcription regulation</keyword>
<dbReference type="GO" id="GO:0045944">
    <property type="term" value="P:positive regulation of transcription by RNA polymerase II"/>
    <property type="evidence" value="ECO:0007669"/>
    <property type="project" value="InterPro"/>
</dbReference>
<proteinExistence type="inferred from homology"/>
<feature type="compositionally biased region" description="Polar residues" evidence="8">
    <location>
        <begin position="1"/>
        <end position="25"/>
    </location>
</feature>
<dbReference type="OrthoDB" id="674948at2759"/>
<comment type="similarity">
    <text evidence="2">Belongs to the bZIP family.</text>
</comment>
<evidence type="ECO:0000256" key="6">
    <source>
        <dbReference type="ARBA" id="ARBA00023230"/>
    </source>
</evidence>
<feature type="region of interest" description="Disordered" evidence="8">
    <location>
        <begin position="50"/>
        <end position="132"/>
    </location>
</feature>
<evidence type="ECO:0000259" key="9">
    <source>
        <dbReference type="PROSITE" id="PS50217"/>
    </source>
</evidence>
<dbReference type="Gene3D" id="1.20.5.170">
    <property type="match status" value="1"/>
</dbReference>
<keyword evidence="4" id="KW-0238">DNA-binding</keyword>
<name>A0A9P4TUJ3_9PEZI</name>
<feature type="domain" description="BZIP" evidence="9">
    <location>
        <begin position="109"/>
        <end position="160"/>
    </location>
</feature>
<evidence type="ECO:0000256" key="1">
    <source>
        <dbReference type="ARBA" id="ARBA00004123"/>
    </source>
</evidence>
<feature type="region of interest" description="Disordered" evidence="8">
    <location>
        <begin position="1"/>
        <end position="28"/>
    </location>
</feature>
<dbReference type="Proteomes" id="UP000800235">
    <property type="component" value="Unassembled WGS sequence"/>
</dbReference>
<keyword evidence="11" id="KW-1185">Reference proteome</keyword>
<dbReference type="SUPFAM" id="SSF57959">
    <property type="entry name" value="Leucine zipper domain"/>
    <property type="match status" value="1"/>
</dbReference>
<feature type="compositionally biased region" description="Low complexity" evidence="8">
    <location>
        <begin position="50"/>
        <end position="61"/>
    </location>
</feature>
<evidence type="ECO:0000256" key="3">
    <source>
        <dbReference type="ARBA" id="ARBA00023015"/>
    </source>
</evidence>
<evidence type="ECO:0000256" key="4">
    <source>
        <dbReference type="ARBA" id="ARBA00023125"/>
    </source>
</evidence>
<dbReference type="PANTHER" id="PTHR46714">
    <property type="entry name" value="TRANSCRIPTIONAL ACTIVATOR HAC1"/>
    <property type="match status" value="1"/>
</dbReference>
<protein>
    <recommendedName>
        <fullName evidence="9">BZIP domain-containing protein</fullName>
    </recommendedName>
</protein>
<dbReference type="GO" id="GO:0006986">
    <property type="term" value="P:response to unfolded protein"/>
    <property type="evidence" value="ECO:0007669"/>
    <property type="project" value="UniProtKB-KW"/>
</dbReference>
<keyword evidence="6" id="KW-0834">Unfolded protein response</keyword>
<dbReference type="InterPro" id="IPR044280">
    <property type="entry name" value="Hac1/HY5"/>
</dbReference>
<dbReference type="GO" id="GO:0000981">
    <property type="term" value="F:DNA-binding transcription factor activity, RNA polymerase II-specific"/>
    <property type="evidence" value="ECO:0007669"/>
    <property type="project" value="InterPro"/>
</dbReference>
<sequence>MTSTIMENIPKSSSTFSQTPSTILDNLNHHSLPPATIKMEDVEQALFAHATSTASSTPSPSYIDSPMNTPRPGDSSRPVKKRKSWGQVLPEPKTNLPPRKRAKTADEKEQRRIERVKRNRLAAHNSRERKRQEVDALQAEKAALEQRVKDMENELIQYRQLLPEANIPKAPELQITQYALLDAYNEEQSNCLAAPSHASFESPDSLLSTLDSPVDTAPSTPRNHQMTAHESDVTQHSAVMLWDLQCPSVIPSSLISTPSFRLALSTIILNNIRIFLMTAISTLSSISNSSQTTRHQSAPRTRSLTPASTHRRHRSTTATPTTSWTSLMNKASLNCSPAQDATSRSATRGVLHRRSLSLRSSQGSKGVVTVGYGAAGSERSRRDLSRRTLTGRIERLCCMNSLARDIKWRCRMIELQSQSQLRLAFGRQKLSRRH</sequence>
<feature type="compositionally biased region" description="Low complexity" evidence="8">
    <location>
        <begin position="202"/>
        <end position="216"/>
    </location>
</feature>
<keyword evidence="5" id="KW-0804">Transcription</keyword>
<dbReference type="AlphaFoldDB" id="A0A9P4TUJ3"/>
<feature type="region of interest" description="Disordered" evidence="8">
    <location>
        <begin position="286"/>
        <end position="323"/>
    </location>
</feature>
<feature type="compositionally biased region" description="Polar residues" evidence="8">
    <location>
        <begin position="294"/>
        <end position="304"/>
    </location>
</feature>
<feature type="region of interest" description="Disordered" evidence="8">
    <location>
        <begin position="202"/>
        <end position="231"/>
    </location>
</feature>
<dbReference type="InterPro" id="IPR046347">
    <property type="entry name" value="bZIP_sf"/>
</dbReference>
<dbReference type="PANTHER" id="PTHR46714:SF6">
    <property type="entry name" value="TRANSCRIPTIONAL ACTIVATOR HAC1"/>
    <property type="match status" value="1"/>
</dbReference>
<comment type="caution">
    <text evidence="10">The sequence shown here is derived from an EMBL/GenBank/DDBJ whole genome shotgun (WGS) entry which is preliminary data.</text>
</comment>
<accession>A0A9P4TUJ3</accession>
<keyword evidence="7" id="KW-0539">Nucleus</keyword>
<dbReference type="EMBL" id="MU007071">
    <property type="protein sequence ID" value="KAF2425277.1"/>
    <property type="molecule type" value="Genomic_DNA"/>
</dbReference>
<dbReference type="SMART" id="SM00338">
    <property type="entry name" value="BRLZ"/>
    <property type="match status" value="1"/>
</dbReference>
<dbReference type="PROSITE" id="PS50217">
    <property type="entry name" value="BZIP"/>
    <property type="match status" value="1"/>
</dbReference>
<reference evidence="10" key="1">
    <citation type="journal article" date="2020" name="Stud. Mycol.">
        <title>101 Dothideomycetes genomes: a test case for predicting lifestyles and emergence of pathogens.</title>
        <authorList>
            <person name="Haridas S."/>
            <person name="Albert R."/>
            <person name="Binder M."/>
            <person name="Bloem J."/>
            <person name="Labutti K."/>
            <person name="Salamov A."/>
            <person name="Andreopoulos B."/>
            <person name="Baker S."/>
            <person name="Barry K."/>
            <person name="Bills G."/>
            <person name="Bluhm B."/>
            <person name="Cannon C."/>
            <person name="Castanera R."/>
            <person name="Culley D."/>
            <person name="Daum C."/>
            <person name="Ezra D."/>
            <person name="Gonzalez J."/>
            <person name="Henrissat B."/>
            <person name="Kuo A."/>
            <person name="Liang C."/>
            <person name="Lipzen A."/>
            <person name="Lutzoni F."/>
            <person name="Magnuson J."/>
            <person name="Mondo S."/>
            <person name="Nolan M."/>
            <person name="Ohm R."/>
            <person name="Pangilinan J."/>
            <person name="Park H.-J."/>
            <person name="Ramirez L."/>
            <person name="Alfaro M."/>
            <person name="Sun H."/>
            <person name="Tritt A."/>
            <person name="Yoshinaga Y."/>
            <person name="Zwiers L.-H."/>
            <person name="Turgeon B."/>
            <person name="Goodwin S."/>
            <person name="Spatafora J."/>
            <person name="Crous P."/>
            <person name="Grigoriev I."/>
        </authorList>
    </citation>
    <scope>NUCLEOTIDE SEQUENCE</scope>
    <source>
        <strain evidence="10">CBS 130266</strain>
    </source>
</reference>
<evidence type="ECO:0000313" key="10">
    <source>
        <dbReference type="EMBL" id="KAF2425277.1"/>
    </source>
</evidence>
<dbReference type="GO" id="GO:0005634">
    <property type="term" value="C:nucleus"/>
    <property type="evidence" value="ECO:0007669"/>
    <property type="project" value="UniProtKB-SubCell"/>
</dbReference>
<evidence type="ECO:0000256" key="2">
    <source>
        <dbReference type="ARBA" id="ARBA00007163"/>
    </source>
</evidence>
<feature type="compositionally biased region" description="Basic and acidic residues" evidence="8">
    <location>
        <begin position="103"/>
        <end position="113"/>
    </location>
</feature>
<evidence type="ECO:0000256" key="7">
    <source>
        <dbReference type="ARBA" id="ARBA00023242"/>
    </source>
</evidence>
<evidence type="ECO:0000256" key="5">
    <source>
        <dbReference type="ARBA" id="ARBA00023163"/>
    </source>
</evidence>
<dbReference type="PROSITE" id="PS00036">
    <property type="entry name" value="BZIP_BASIC"/>
    <property type="match status" value="1"/>
</dbReference>
<gene>
    <name evidence="10" type="ORF">EJ08DRAFT_652194</name>
</gene>
<dbReference type="InterPro" id="IPR004827">
    <property type="entry name" value="bZIP"/>
</dbReference>
<evidence type="ECO:0000313" key="11">
    <source>
        <dbReference type="Proteomes" id="UP000800235"/>
    </source>
</evidence>
<comment type="subcellular location">
    <subcellularLocation>
        <location evidence="1">Nucleus</location>
    </subcellularLocation>
</comment>
<evidence type="ECO:0000256" key="8">
    <source>
        <dbReference type="SAM" id="MobiDB-lite"/>
    </source>
</evidence>
<feature type="compositionally biased region" description="Polar residues" evidence="8">
    <location>
        <begin position="217"/>
        <end position="226"/>
    </location>
</feature>
<dbReference type="GO" id="GO:0003677">
    <property type="term" value="F:DNA binding"/>
    <property type="evidence" value="ECO:0007669"/>
    <property type="project" value="UniProtKB-KW"/>
</dbReference>